<protein>
    <submittedName>
        <fullName evidence="3">DUF262 domain-containing protein</fullName>
    </submittedName>
</protein>
<name>A0A2P4NP56_9EURY</name>
<dbReference type="OrthoDB" id="305894at2157"/>
<evidence type="ECO:0000313" key="3">
    <source>
        <dbReference type="EMBL" id="POG54858.1"/>
    </source>
</evidence>
<dbReference type="AlphaFoldDB" id="A0A2P4NP56"/>
<feature type="domain" description="GmrSD restriction endonucleases N-terminal" evidence="1">
    <location>
        <begin position="17"/>
        <end position="223"/>
    </location>
</feature>
<dbReference type="Pfam" id="PF07510">
    <property type="entry name" value="GmrSD_C"/>
    <property type="match status" value="1"/>
</dbReference>
<sequence length="570" mass="66573">MGNSDMDLEAEELRLIDLLGERTRIFRVPIFQREYKWKQKQRSELWDDIETIGTEAKPSHFVGQVILVEDERKSDEDVDTYKIVDGQQRLTTFSILVCAIRDAADLHDNKNVESILTTHDKNGDEIRTLHLLDGDEEAYQHLYDGSPELIEEDHRIREAYDFFKQKLSDLDTDEQIDLLKNVVNNVDLVRTSCGSMTAAYQVFQTQNDRGLALSPLNLAKTKLLEEASLVGLNEESVRRRWENISTRLEENDQVSSAAPRRAFTHYLIVDEEYDVRSRVTTKDFYRTFAAALDKHEGATEIRRFISKLEDYTDRYIDIHEGTVRKYQRNKRSLINDQMRFFQSKNSHAPVVLLYLVENIDTADEMENLLRLANKLNVRLNLQDAAPAYHRDSMYQLVTKLIDSKQSKWEDEAEELIKERTVSDKQLKEILKGRELPNSRFTRFLLRALEEDYYNAGSRETRIDLDQVDLEHIAPLSSLSSERYSTWAAVFNHNEERFDHYKSRLGNLTLLADRQNSRVRNGSYAEKCAEYEQSDITMTQRIPDNYPSWGFETIEDRTRTIAQDIVNLWGV</sequence>
<dbReference type="RefSeq" id="WP_084816461.1">
    <property type="nucleotide sequence ID" value="NZ_LOPW02000017.1"/>
</dbReference>
<reference evidence="3" key="1">
    <citation type="submission" date="2017-08" db="EMBL/GenBank/DDBJ databases">
        <title>Haloferax marisrubri sp. nov., isolated from the Discovery deep brine-seawater interface in the Red Sea.</title>
        <authorList>
            <person name="Zhang G."/>
            <person name="Stingl U."/>
        </authorList>
    </citation>
    <scope>NUCLEOTIDE SEQUENCE [LARGE SCALE GENOMIC DNA]</scope>
    <source>
        <strain evidence="3">SB3</strain>
    </source>
</reference>
<dbReference type="Proteomes" id="UP000053621">
    <property type="component" value="Unassembled WGS sequence"/>
</dbReference>
<organism evidence="3 4">
    <name type="scientific">Haloferax marisrubri</name>
    <dbReference type="NCBI Taxonomy" id="1544719"/>
    <lineage>
        <taxon>Archaea</taxon>
        <taxon>Methanobacteriati</taxon>
        <taxon>Methanobacteriota</taxon>
        <taxon>Stenosarchaea group</taxon>
        <taxon>Halobacteria</taxon>
        <taxon>Halobacteriales</taxon>
        <taxon>Haloferacaceae</taxon>
        <taxon>Haloferax</taxon>
    </lineage>
</organism>
<feature type="domain" description="GmrSD restriction endonucleases C-terminal" evidence="2">
    <location>
        <begin position="428"/>
        <end position="562"/>
    </location>
</feature>
<dbReference type="PANTHER" id="PTHR35149:SF2">
    <property type="entry name" value="DUF262 DOMAIN-CONTAINING PROTEIN"/>
    <property type="match status" value="1"/>
</dbReference>
<evidence type="ECO:0000259" key="1">
    <source>
        <dbReference type="Pfam" id="PF03235"/>
    </source>
</evidence>
<evidence type="ECO:0000313" key="4">
    <source>
        <dbReference type="Proteomes" id="UP000053621"/>
    </source>
</evidence>
<dbReference type="InterPro" id="IPR011089">
    <property type="entry name" value="GmrSD_C"/>
</dbReference>
<dbReference type="EMBL" id="LOPW02000017">
    <property type="protein sequence ID" value="POG54858.1"/>
    <property type="molecule type" value="Genomic_DNA"/>
</dbReference>
<comment type="caution">
    <text evidence="3">The sequence shown here is derived from an EMBL/GenBank/DDBJ whole genome shotgun (WGS) entry which is preliminary data.</text>
</comment>
<evidence type="ECO:0000259" key="2">
    <source>
        <dbReference type="Pfam" id="PF07510"/>
    </source>
</evidence>
<dbReference type="Pfam" id="PF03235">
    <property type="entry name" value="GmrSD_N"/>
    <property type="match status" value="1"/>
</dbReference>
<dbReference type="PANTHER" id="PTHR35149">
    <property type="entry name" value="SLL5132 PROTEIN"/>
    <property type="match status" value="1"/>
</dbReference>
<proteinExistence type="predicted"/>
<gene>
    <name evidence="3" type="ORF">AUR65_014140</name>
</gene>
<keyword evidence="4" id="KW-1185">Reference proteome</keyword>
<dbReference type="InterPro" id="IPR004919">
    <property type="entry name" value="GmrSD_N"/>
</dbReference>
<accession>A0A2P4NP56</accession>